<evidence type="ECO:0000259" key="13">
    <source>
        <dbReference type="Pfam" id="PF08740"/>
    </source>
</evidence>
<evidence type="ECO:0000259" key="14">
    <source>
        <dbReference type="Pfam" id="PF25426"/>
    </source>
</evidence>
<dbReference type="PANTHER" id="PTHR23070">
    <property type="entry name" value="BCS1 AAA-TYPE ATPASE"/>
    <property type="match status" value="1"/>
</dbReference>
<proteinExistence type="predicted"/>
<organism evidence="15 16">
    <name type="scientific">Tulasnella calospora MUT 4182</name>
    <dbReference type="NCBI Taxonomy" id="1051891"/>
    <lineage>
        <taxon>Eukaryota</taxon>
        <taxon>Fungi</taxon>
        <taxon>Dikarya</taxon>
        <taxon>Basidiomycota</taxon>
        <taxon>Agaricomycotina</taxon>
        <taxon>Agaricomycetes</taxon>
        <taxon>Cantharellales</taxon>
        <taxon>Tulasnellaceae</taxon>
        <taxon>Tulasnella</taxon>
    </lineage>
</organism>
<dbReference type="GO" id="GO:0016787">
    <property type="term" value="F:hydrolase activity"/>
    <property type="evidence" value="ECO:0007669"/>
    <property type="project" value="UniProtKB-KW"/>
</dbReference>
<evidence type="ECO:0000313" key="16">
    <source>
        <dbReference type="Proteomes" id="UP000054248"/>
    </source>
</evidence>
<keyword evidence="16" id="KW-1185">Reference proteome</keyword>
<dbReference type="HOGENOM" id="CLU_010189_3_2_1"/>
<feature type="domain" description="BCS1 N-terminal" evidence="13">
    <location>
        <begin position="35"/>
        <end position="185"/>
    </location>
</feature>
<comment type="subcellular location">
    <subcellularLocation>
        <location evidence="2">Membrane</location>
    </subcellularLocation>
    <subcellularLocation>
        <location evidence="1">Mitochondrion</location>
    </subcellularLocation>
</comment>
<comment type="catalytic activity">
    <reaction evidence="10">
        <text>ATP + H2O = ADP + phosphate + H(+)</text>
        <dbReference type="Rhea" id="RHEA:13065"/>
        <dbReference type="ChEBI" id="CHEBI:15377"/>
        <dbReference type="ChEBI" id="CHEBI:15378"/>
        <dbReference type="ChEBI" id="CHEBI:30616"/>
        <dbReference type="ChEBI" id="CHEBI:43474"/>
        <dbReference type="ChEBI" id="CHEBI:456216"/>
    </reaction>
    <physiologicalReaction direction="left-to-right" evidence="10">
        <dbReference type="Rhea" id="RHEA:13066"/>
    </physiologicalReaction>
</comment>
<protein>
    <submittedName>
        <fullName evidence="15">Uncharacterized protein</fullName>
    </submittedName>
</protein>
<dbReference type="InterPro" id="IPR050747">
    <property type="entry name" value="Mitochondrial_chaperone_BCS1"/>
</dbReference>
<dbReference type="STRING" id="1051891.A0A0C3QUY2"/>
<keyword evidence="6" id="KW-0067">ATP-binding</keyword>
<reference evidence="15 16" key="1">
    <citation type="submission" date="2014-04" db="EMBL/GenBank/DDBJ databases">
        <authorList>
            <consortium name="DOE Joint Genome Institute"/>
            <person name="Kuo A."/>
            <person name="Girlanda M."/>
            <person name="Perotto S."/>
            <person name="Kohler A."/>
            <person name="Nagy L.G."/>
            <person name="Floudas D."/>
            <person name="Copeland A."/>
            <person name="Barry K.W."/>
            <person name="Cichocki N."/>
            <person name="Veneault-Fourrey C."/>
            <person name="LaButti K."/>
            <person name="Lindquist E.A."/>
            <person name="Lipzen A."/>
            <person name="Lundell T."/>
            <person name="Morin E."/>
            <person name="Murat C."/>
            <person name="Sun H."/>
            <person name="Tunlid A."/>
            <person name="Henrissat B."/>
            <person name="Grigoriev I.V."/>
            <person name="Hibbett D.S."/>
            <person name="Martin F."/>
            <person name="Nordberg H.P."/>
            <person name="Cantor M.N."/>
            <person name="Hua S.X."/>
        </authorList>
    </citation>
    <scope>NUCLEOTIDE SEQUENCE [LARGE SCALE GENOMIC DNA]</scope>
    <source>
        <strain evidence="15 16">MUT 4182</strain>
    </source>
</reference>
<dbReference type="Gene3D" id="3.40.50.300">
    <property type="entry name" value="P-loop containing nucleotide triphosphate hydrolases"/>
    <property type="match status" value="1"/>
</dbReference>
<dbReference type="OrthoDB" id="3182826at2759"/>
<evidence type="ECO:0000256" key="10">
    <source>
        <dbReference type="ARBA" id="ARBA00048778"/>
    </source>
</evidence>
<dbReference type="Pfam" id="PF08740">
    <property type="entry name" value="BCS1_N"/>
    <property type="match status" value="1"/>
</dbReference>
<sequence length="534" mass="58879">MFSRTVNSLDSFIFGGLLQWFFNVVILGPILESAVNWVFCALTFAPQGLTTSAIINSTDPSYGLVAAYLRRHDVWRNSGSVVVSSEDNPVRPVRYRAPLDQPQVFRLERASGGDVWCQVIKTLDHDESQLRLTFLTTDRSILDEFISVIRAERPSTSKPQVTLYTTDTYGWWSPTKTTVRRTLDSLILPTGIKEALVDDVKEFRITQSAWSVKSGVPLRRGYLLYGPEGTGRRSTILALAANLGVGVYIISLSDGTVSDDPCLFRLVNAVPPRSIVLIEDAHCLASFDPDQFLQPNEFPSAEPLSQPDCEPLSPIPCVTDVKPSQVSLAALASVLDGLHSEDGVMFFTTAEDVSLLDSALLRPGRIDVSAQFRLATQDQMVSLFKRFYAAASSEPDDSDDTSTDGGSSPRPSALGLTEDYFSLRRRVPHSSRSDGTSSSPPTPPLTPSPYFFAPPVVFRTPVLPRTLPRQTLDDLAERFACAIPEDTYGVAELQGYLLTKKDEPGEAVSGVREWMEGLREEKARMERMVEVSLL</sequence>
<evidence type="ECO:0000256" key="5">
    <source>
        <dbReference type="ARBA" id="ARBA00022801"/>
    </source>
</evidence>
<accession>A0A0C3QUY2</accession>
<evidence type="ECO:0000313" key="15">
    <source>
        <dbReference type="EMBL" id="KIO33291.1"/>
    </source>
</evidence>
<dbReference type="GO" id="GO:0016020">
    <property type="term" value="C:membrane"/>
    <property type="evidence" value="ECO:0007669"/>
    <property type="project" value="UniProtKB-SubCell"/>
</dbReference>
<evidence type="ECO:0000256" key="2">
    <source>
        <dbReference type="ARBA" id="ARBA00004370"/>
    </source>
</evidence>
<evidence type="ECO:0000256" key="1">
    <source>
        <dbReference type="ARBA" id="ARBA00004173"/>
    </source>
</evidence>
<dbReference type="Pfam" id="PF25426">
    <property type="entry name" value="AAA_lid_BCS1"/>
    <property type="match status" value="1"/>
</dbReference>
<keyword evidence="7 12" id="KW-1133">Transmembrane helix</keyword>
<name>A0A0C3QUY2_9AGAM</name>
<keyword evidence="8" id="KW-0496">Mitochondrion</keyword>
<dbReference type="GO" id="GO:0005739">
    <property type="term" value="C:mitochondrion"/>
    <property type="evidence" value="ECO:0007669"/>
    <property type="project" value="UniProtKB-SubCell"/>
</dbReference>
<keyword evidence="3 12" id="KW-0812">Transmembrane</keyword>
<evidence type="ECO:0000256" key="7">
    <source>
        <dbReference type="ARBA" id="ARBA00022989"/>
    </source>
</evidence>
<feature type="domain" description="Mitochondrial chaperone BCS1-like ATPase lid" evidence="14">
    <location>
        <begin position="468"/>
        <end position="512"/>
    </location>
</feature>
<evidence type="ECO:0000256" key="6">
    <source>
        <dbReference type="ARBA" id="ARBA00022840"/>
    </source>
</evidence>
<evidence type="ECO:0000256" key="3">
    <source>
        <dbReference type="ARBA" id="ARBA00022692"/>
    </source>
</evidence>
<keyword evidence="4" id="KW-0547">Nucleotide-binding</keyword>
<gene>
    <name evidence="15" type="ORF">M407DRAFT_17848</name>
</gene>
<dbReference type="EMBL" id="KN822949">
    <property type="protein sequence ID" value="KIO33291.1"/>
    <property type="molecule type" value="Genomic_DNA"/>
</dbReference>
<evidence type="ECO:0000256" key="9">
    <source>
        <dbReference type="ARBA" id="ARBA00023136"/>
    </source>
</evidence>
<dbReference type="SUPFAM" id="SSF52540">
    <property type="entry name" value="P-loop containing nucleoside triphosphate hydrolases"/>
    <property type="match status" value="1"/>
</dbReference>
<dbReference type="InterPro" id="IPR057495">
    <property type="entry name" value="AAA_lid_BCS1"/>
</dbReference>
<evidence type="ECO:0000256" key="8">
    <source>
        <dbReference type="ARBA" id="ARBA00023128"/>
    </source>
</evidence>
<evidence type="ECO:0000256" key="4">
    <source>
        <dbReference type="ARBA" id="ARBA00022741"/>
    </source>
</evidence>
<feature type="region of interest" description="Disordered" evidence="11">
    <location>
        <begin position="392"/>
        <end position="415"/>
    </location>
</feature>
<feature type="transmembrane region" description="Helical" evidence="12">
    <location>
        <begin position="12"/>
        <end position="31"/>
    </location>
</feature>
<dbReference type="AlphaFoldDB" id="A0A0C3QUY2"/>
<dbReference type="Proteomes" id="UP000054248">
    <property type="component" value="Unassembled WGS sequence"/>
</dbReference>
<evidence type="ECO:0000256" key="12">
    <source>
        <dbReference type="SAM" id="Phobius"/>
    </source>
</evidence>
<dbReference type="InterPro" id="IPR014851">
    <property type="entry name" value="BCS1_N"/>
</dbReference>
<reference evidence="16" key="2">
    <citation type="submission" date="2015-01" db="EMBL/GenBank/DDBJ databases">
        <title>Evolutionary Origins and Diversification of the Mycorrhizal Mutualists.</title>
        <authorList>
            <consortium name="DOE Joint Genome Institute"/>
            <consortium name="Mycorrhizal Genomics Consortium"/>
            <person name="Kohler A."/>
            <person name="Kuo A."/>
            <person name="Nagy L.G."/>
            <person name="Floudas D."/>
            <person name="Copeland A."/>
            <person name="Barry K.W."/>
            <person name="Cichocki N."/>
            <person name="Veneault-Fourrey C."/>
            <person name="LaButti K."/>
            <person name="Lindquist E.A."/>
            <person name="Lipzen A."/>
            <person name="Lundell T."/>
            <person name="Morin E."/>
            <person name="Murat C."/>
            <person name="Riley R."/>
            <person name="Ohm R."/>
            <person name="Sun H."/>
            <person name="Tunlid A."/>
            <person name="Henrissat B."/>
            <person name="Grigoriev I.V."/>
            <person name="Hibbett D.S."/>
            <person name="Martin F."/>
        </authorList>
    </citation>
    <scope>NUCLEOTIDE SEQUENCE [LARGE SCALE GENOMIC DNA]</scope>
    <source>
        <strain evidence="16">MUT 4182</strain>
    </source>
</reference>
<keyword evidence="5" id="KW-0378">Hydrolase</keyword>
<feature type="region of interest" description="Disordered" evidence="11">
    <location>
        <begin position="427"/>
        <end position="447"/>
    </location>
</feature>
<evidence type="ECO:0000256" key="11">
    <source>
        <dbReference type="SAM" id="MobiDB-lite"/>
    </source>
</evidence>
<dbReference type="GO" id="GO:0005524">
    <property type="term" value="F:ATP binding"/>
    <property type="evidence" value="ECO:0007669"/>
    <property type="project" value="UniProtKB-KW"/>
</dbReference>
<keyword evidence="9 12" id="KW-0472">Membrane</keyword>
<dbReference type="InterPro" id="IPR027417">
    <property type="entry name" value="P-loop_NTPase"/>
</dbReference>